<sequence>MRKEIADLLDEDGRITAFPEPVWAKNMTREKQYALYLQVKAALPKQRQIMDVKQLEEAIAIYEKNNGIA</sequence>
<gene>
    <name evidence="1" type="ORF">UFOVP116_151</name>
</gene>
<protein>
    <submittedName>
        <fullName evidence="1">Uncharacterized protein</fullName>
    </submittedName>
</protein>
<name>A0A6J5L969_9CAUD</name>
<dbReference type="EMBL" id="LR796237">
    <property type="protein sequence ID" value="CAB4129863.1"/>
    <property type="molecule type" value="Genomic_DNA"/>
</dbReference>
<reference evidence="1" key="1">
    <citation type="submission" date="2020-04" db="EMBL/GenBank/DDBJ databases">
        <authorList>
            <person name="Chiriac C."/>
            <person name="Salcher M."/>
            <person name="Ghai R."/>
            <person name="Kavagutti S V."/>
        </authorList>
    </citation>
    <scope>NUCLEOTIDE SEQUENCE</scope>
</reference>
<accession>A0A6J5L969</accession>
<proteinExistence type="predicted"/>
<organism evidence="1">
    <name type="scientific">uncultured Caudovirales phage</name>
    <dbReference type="NCBI Taxonomy" id="2100421"/>
    <lineage>
        <taxon>Viruses</taxon>
        <taxon>Duplodnaviria</taxon>
        <taxon>Heunggongvirae</taxon>
        <taxon>Uroviricota</taxon>
        <taxon>Caudoviricetes</taxon>
        <taxon>Peduoviridae</taxon>
        <taxon>Maltschvirus</taxon>
        <taxon>Maltschvirus maltsch</taxon>
    </lineage>
</organism>
<evidence type="ECO:0000313" key="1">
    <source>
        <dbReference type="EMBL" id="CAB4129863.1"/>
    </source>
</evidence>